<sequence length="195" mass="21619">MKNYFIFGVSTVLISSASFSGGNTTVTEQYLHENYTDCVTYNSLVDELINKGVVSDSTAFKSCKNPRHGQVDIIDLVETDNGTYNGYSSQADYDRLDNLCQTSLGDGWEMLNVVEAFQLPNNGGLSQQPTTWISAPTKQNIENRIKGSPLAQNGWRFTMKDGDGGYKEPSYTGSQQLYNQQTGWSHAVACQLRIQ</sequence>
<evidence type="ECO:0000313" key="2">
    <source>
        <dbReference type="Proteomes" id="UP000016567"/>
    </source>
</evidence>
<evidence type="ECO:0000313" key="1">
    <source>
        <dbReference type="EMBL" id="GAD77785.1"/>
    </source>
</evidence>
<accession>U3AVM8</accession>
<dbReference type="RefSeq" id="WP_021711521.1">
    <property type="nucleotide sequence ID" value="NZ_BAOB01000364.1"/>
</dbReference>
<gene>
    <name evidence="1" type="ORF">VAZ01S_090_00220</name>
</gene>
<dbReference type="AlphaFoldDB" id="U3AVM8"/>
<dbReference type="EMBL" id="BATL01000090">
    <property type="protein sequence ID" value="GAD77785.1"/>
    <property type="molecule type" value="Genomic_DNA"/>
</dbReference>
<name>U3AVM8_9VIBR</name>
<keyword evidence="2" id="KW-1185">Reference proteome</keyword>
<proteinExistence type="predicted"/>
<organism evidence="1 2">
    <name type="scientific">Vibrio azureus NBRC 104587</name>
    <dbReference type="NCBI Taxonomy" id="1219077"/>
    <lineage>
        <taxon>Bacteria</taxon>
        <taxon>Pseudomonadati</taxon>
        <taxon>Pseudomonadota</taxon>
        <taxon>Gammaproteobacteria</taxon>
        <taxon>Vibrionales</taxon>
        <taxon>Vibrionaceae</taxon>
        <taxon>Vibrio</taxon>
    </lineage>
</organism>
<protein>
    <submittedName>
        <fullName evidence="1">Uncharacterized protein</fullName>
    </submittedName>
</protein>
<dbReference type="Proteomes" id="UP000016567">
    <property type="component" value="Unassembled WGS sequence"/>
</dbReference>
<comment type="caution">
    <text evidence="1">The sequence shown here is derived from an EMBL/GenBank/DDBJ whole genome shotgun (WGS) entry which is preliminary data.</text>
</comment>
<reference evidence="1 2" key="1">
    <citation type="submission" date="2013-09" db="EMBL/GenBank/DDBJ databases">
        <title>Whole genome shotgun sequence of Vibrio azureus NBRC 104587.</title>
        <authorList>
            <person name="Isaki S."/>
            <person name="Hosoyama A."/>
            <person name="Numata M."/>
            <person name="Hashimoto M."/>
            <person name="Hosoyama Y."/>
            <person name="Tsuchikane K."/>
            <person name="Noguchi M."/>
            <person name="Hirakata S."/>
            <person name="Ichikawa N."/>
            <person name="Ohji S."/>
            <person name="Yamazoe A."/>
            <person name="Fujita N."/>
        </authorList>
    </citation>
    <scope>NUCLEOTIDE SEQUENCE [LARGE SCALE GENOMIC DNA]</scope>
    <source>
        <strain evidence="1 2">NBRC 104587</strain>
    </source>
</reference>